<accession>A0A6J4LWJ1</accession>
<protein>
    <recommendedName>
        <fullName evidence="3">TIGR02300 family protein</fullName>
    </recommendedName>
</protein>
<feature type="region of interest" description="Disordered" evidence="1">
    <location>
        <begin position="17"/>
        <end position="68"/>
    </location>
</feature>
<dbReference type="AlphaFoldDB" id="A0A6J4LWJ1"/>
<dbReference type="InterPro" id="IPR012644">
    <property type="entry name" value="CHP02300_FYDLN_acid"/>
</dbReference>
<gene>
    <name evidence="2" type="ORF">AVDCRST_MAG90-2081</name>
</gene>
<organism evidence="2">
    <name type="scientific">uncultured Microvirga sp</name>
    <dbReference type="NCBI Taxonomy" id="412392"/>
    <lineage>
        <taxon>Bacteria</taxon>
        <taxon>Pseudomonadati</taxon>
        <taxon>Pseudomonadota</taxon>
        <taxon>Alphaproteobacteria</taxon>
        <taxon>Hyphomicrobiales</taxon>
        <taxon>Methylobacteriaceae</taxon>
        <taxon>Microvirga</taxon>
        <taxon>environmental samples</taxon>
    </lineage>
</organism>
<evidence type="ECO:0008006" key="3">
    <source>
        <dbReference type="Google" id="ProtNLM"/>
    </source>
</evidence>
<evidence type="ECO:0000313" key="2">
    <source>
        <dbReference type="EMBL" id="CAA9343890.1"/>
    </source>
</evidence>
<dbReference type="Pfam" id="PF09538">
    <property type="entry name" value="FYDLN_acid"/>
    <property type="match status" value="1"/>
</dbReference>
<sequence>MAKPDLGTKRICPTTGKKFFDMNRDPVVSPYTGQSFPRSTFDPPTKASAGPRARAAPVEEEAEIEPAGPEIVSLEEVEAGEAEKEVVADDEVEVADDVAASDDTFLEEEEEGDDVAGLIDGDIEDEEEV</sequence>
<name>A0A6J4LWJ1_9HYPH</name>
<dbReference type="EMBL" id="CADCUC010000409">
    <property type="protein sequence ID" value="CAA9343890.1"/>
    <property type="molecule type" value="Genomic_DNA"/>
</dbReference>
<dbReference type="NCBIfam" id="TIGR02300">
    <property type="entry name" value="FYDLN_acid"/>
    <property type="match status" value="1"/>
</dbReference>
<evidence type="ECO:0000256" key="1">
    <source>
        <dbReference type="SAM" id="MobiDB-lite"/>
    </source>
</evidence>
<proteinExistence type="predicted"/>
<feature type="region of interest" description="Disordered" evidence="1">
    <location>
        <begin position="106"/>
        <end position="129"/>
    </location>
</feature>
<reference evidence="2" key="1">
    <citation type="submission" date="2020-02" db="EMBL/GenBank/DDBJ databases">
        <authorList>
            <person name="Meier V. D."/>
        </authorList>
    </citation>
    <scope>NUCLEOTIDE SEQUENCE</scope>
    <source>
        <strain evidence="2">AVDCRST_MAG90</strain>
    </source>
</reference>